<evidence type="ECO:0000256" key="1">
    <source>
        <dbReference type="SAM" id="MobiDB-lite"/>
    </source>
</evidence>
<gene>
    <name evidence="2" type="ORF">EW145_g3863</name>
</gene>
<reference evidence="2 3" key="1">
    <citation type="submission" date="2019-02" db="EMBL/GenBank/DDBJ databases">
        <title>Genome sequencing of the rare red list fungi Phellinidium pouzarii.</title>
        <authorList>
            <person name="Buettner E."/>
            <person name="Kellner H."/>
        </authorList>
    </citation>
    <scope>NUCLEOTIDE SEQUENCE [LARGE SCALE GENOMIC DNA]</scope>
    <source>
        <strain evidence="2 3">DSM 108285</strain>
    </source>
</reference>
<name>A0A4S4L5T4_9AGAM</name>
<feature type="compositionally biased region" description="Acidic residues" evidence="1">
    <location>
        <begin position="307"/>
        <end position="317"/>
    </location>
</feature>
<dbReference type="InterPro" id="IPR023214">
    <property type="entry name" value="HAD_sf"/>
</dbReference>
<dbReference type="AlphaFoldDB" id="A0A4S4L5T4"/>
<protein>
    <submittedName>
        <fullName evidence="2">Uncharacterized protein</fullName>
    </submittedName>
</protein>
<dbReference type="Proteomes" id="UP000308199">
    <property type="component" value="Unassembled WGS sequence"/>
</dbReference>
<dbReference type="OrthoDB" id="1694274at2759"/>
<accession>A0A4S4L5T4</accession>
<proteinExistence type="predicted"/>
<keyword evidence="3" id="KW-1185">Reference proteome</keyword>
<feature type="region of interest" description="Disordered" evidence="1">
    <location>
        <begin position="220"/>
        <end position="254"/>
    </location>
</feature>
<dbReference type="InterPro" id="IPR019002">
    <property type="entry name" value="Ribosome_biogenesis_Nop16"/>
</dbReference>
<dbReference type="InterPro" id="IPR052898">
    <property type="entry name" value="ACAD10-like"/>
</dbReference>
<comment type="caution">
    <text evidence="2">The sequence shown here is derived from an EMBL/GenBank/DDBJ whole genome shotgun (WGS) entry which is preliminary data.</text>
</comment>
<dbReference type="Gene3D" id="3.40.50.1000">
    <property type="entry name" value="HAD superfamily/HAD-like"/>
    <property type="match status" value="1"/>
</dbReference>
<dbReference type="PANTHER" id="PTHR47829:SF1">
    <property type="entry name" value="HAD FAMILY PHOSPHATASE"/>
    <property type="match status" value="1"/>
</dbReference>
<dbReference type="PANTHER" id="PTHR47829">
    <property type="entry name" value="HYDROLASE, PUTATIVE (AFU_ORTHOLOGUE AFUA_1G12880)-RELATED"/>
    <property type="match status" value="1"/>
</dbReference>
<sequence length="383" mass="42341">MASPHLTTVIFDIGGVVVRSPLLAIAAYEKEKHLPPNYINCSISGRGPTGAWQRFERGELALFPFYDAFGRDLSDTGSNNVCRRGHAALSFHTDAPLTGCPEFPDNLKIDGRDLFGRMMRESTAYDEKMVEAIRLIRAAKRWRVIALTNNYSSSEKTIMGPEATTMSATSRDRFENELTFLGWSEGPTPPKMRALFDDFLDSSETGLRYAALGLAHSLTPRDSGGRDMTHVRARKEPKRERGAEEKTEGDEDMKEGKLARGYGKIIRDACGAVVEVVLAEEDLSKGGKAGMRIGRPGREKGSREEDWLLENESEEGMSEAVVRGLEGESRGGVKRRRTSSKGERGYLRELVEKHGADYEGMARDRRYSAGKLGRAIAKAGLSV</sequence>
<feature type="compositionally biased region" description="Basic and acidic residues" evidence="1">
    <location>
        <begin position="296"/>
        <end position="306"/>
    </location>
</feature>
<feature type="compositionally biased region" description="Basic and acidic residues" evidence="1">
    <location>
        <begin position="237"/>
        <end position="246"/>
    </location>
</feature>
<dbReference type="EMBL" id="SGPK01000178">
    <property type="protein sequence ID" value="THH06754.1"/>
    <property type="molecule type" value="Genomic_DNA"/>
</dbReference>
<organism evidence="2 3">
    <name type="scientific">Phellinidium pouzarii</name>
    <dbReference type="NCBI Taxonomy" id="167371"/>
    <lineage>
        <taxon>Eukaryota</taxon>
        <taxon>Fungi</taxon>
        <taxon>Dikarya</taxon>
        <taxon>Basidiomycota</taxon>
        <taxon>Agaricomycotina</taxon>
        <taxon>Agaricomycetes</taxon>
        <taxon>Hymenochaetales</taxon>
        <taxon>Hymenochaetaceae</taxon>
        <taxon>Phellinidium</taxon>
    </lineage>
</organism>
<feature type="region of interest" description="Disordered" evidence="1">
    <location>
        <begin position="288"/>
        <end position="345"/>
    </location>
</feature>
<evidence type="ECO:0000313" key="3">
    <source>
        <dbReference type="Proteomes" id="UP000308199"/>
    </source>
</evidence>
<evidence type="ECO:0000313" key="2">
    <source>
        <dbReference type="EMBL" id="THH06754.1"/>
    </source>
</evidence>
<dbReference type="Pfam" id="PF09420">
    <property type="entry name" value="Nop16"/>
    <property type="match status" value="1"/>
</dbReference>